<dbReference type="GO" id="GO:0061603">
    <property type="term" value="F:molybdenum cofactor guanylyltransferase activity"/>
    <property type="evidence" value="ECO:0007669"/>
    <property type="project" value="UniProtKB-EC"/>
</dbReference>
<dbReference type="InterPro" id="IPR025877">
    <property type="entry name" value="MobA-like_NTP_Trfase"/>
</dbReference>
<comment type="domain">
    <text evidence="8">The N-terminal domain determines nucleotide recognition and specific binding, while the C-terminal domain determines the specific binding to the target protein.</text>
</comment>
<dbReference type="EC" id="2.7.7.77" evidence="8"/>
<keyword evidence="10" id="KW-0548">Nucleotidyltransferase</keyword>
<dbReference type="PANTHER" id="PTHR19136:SF81">
    <property type="entry name" value="MOLYBDENUM COFACTOR GUANYLYLTRANSFERASE"/>
    <property type="match status" value="1"/>
</dbReference>
<comment type="function">
    <text evidence="8">Transfers a GMP moiety from GTP to Mo-molybdopterin (Mo-MPT) cofactor (Moco or molybdenum cofactor) to form Mo-molybdopterin guanine dinucleotide (Mo-MGD) cofactor.</text>
</comment>
<comment type="catalytic activity">
    <reaction evidence="8">
        <text>Mo-molybdopterin + GTP + H(+) = Mo-molybdopterin guanine dinucleotide + diphosphate</text>
        <dbReference type="Rhea" id="RHEA:34243"/>
        <dbReference type="ChEBI" id="CHEBI:15378"/>
        <dbReference type="ChEBI" id="CHEBI:33019"/>
        <dbReference type="ChEBI" id="CHEBI:37565"/>
        <dbReference type="ChEBI" id="CHEBI:71302"/>
        <dbReference type="ChEBI" id="CHEBI:71310"/>
        <dbReference type="EC" id="2.7.7.77"/>
    </reaction>
</comment>
<evidence type="ECO:0000256" key="1">
    <source>
        <dbReference type="ARBA" id="ARBA00022490"/>
    </source>
</evidence>
<dbReference type="InterPro" id="IPR013482">
    <property type="entry name" value="Molybde_CF_guanTrfase"/>
</dbReference>
<feature type="binding site" evidence="8">
    <location>
        <position position="56"/>
    </location>
    <ligand>
        <name>GTP</name>
        <dbReference type="ChEBI" id="CHEBI:37565"/>
    </ligand>
</feature>
<keyword evidence="3 8" id="KW-0479">Metal-binding</keyword>
<feature type="binding site" evidence="8">
    <location>
        <position position="104"/>
    </location>
    <ligand>
        <name>GTP</name>
        <dbReference type="ChEBI" id="CHEBI:37565"/>
    </ligand>
</feature>
<dbReference type="PANTHER" id="PTHR19136">
    <property type="entry name" value="MOLYBDENUM COFACTOR GUANYLYLTRANSFERASE"/>
    <property type="match status" value="1"/>
</dbReference>
<feature type="binding site" evidence="8">
    <location>
        <position position="74"/>
    </location>
    <ligand>
        <name>GTP</name>
        <dbReference type="ChEBI" id="CHEBI:37565"/>
    </ligand>
</feature>
<comment type="subcellular location">
    <subcellularLocation>
        <location evidence="8">Cytoplasm</location>
    </subcellularLocation>
</comment>
<comment type="caution">
    <text evidence="10">The sequence shown here is derived from an EMBL/GenBank/DDBJ whole genome shotgun (WGS) entry which is preliminary data.</text>
</comment>
<reference evidence="10 11" key="1">
    <citation type="submission" date="2020-08" db="EMBL/GenBank/DDBJ databases">
        <title>Functional genomics of gut bacteria from endangered species of beetles.</title>
        <authorList>
            <person name="Carlos-Shanley C."/>
        </authorList>
    </citation>
    <scope>NUCLEOTIDE SEQUENCE [LARGE SCALE GENOMIC DNA]</scope>
    <source>
        <strain evidence="10 11">S00239</strain>
    </source>
</reference>
<feature type="binding site" evidence="8">
    <location>
        <position position="28"/>
    </location>
    <ligand>
        <name>GTP</name>
        <dbReference type="ChEBI" id="CHEBI:37565"/>
    </ligand>
</feature>
<keyword evidence="11" id="KW-1185">Reference proteome</keyword>
<dbReference type="CDD" id="cd02503">
    <property type="entry name" value="MobA"/>
    <property type="match status" value="1"/>
</dbReference>
<feature type="binding site" evidence="8">
    <location>
        <begin position="15"/>
        <end position="17"/>
    </location>
    <ligand>
        <name>GTP</name>
        <dbReference type="ChEBI" id="CHEBI:37565"/>
    </ligand>
</feature>
<evidence type="ECO:0000256" key="6">
    <source>
        <dbReference type="ARBA" id="ARBA00023134"/>
    </source>
</evidence>
<organism evidence="10 11">
    <name type="scientific">Roseateles oligotrophus</name>
    <dbReference type="NCBI Taxonomy" id="1769250"/>
    <lineage>
        <taxon>Bacteria</taxon>
        <taxon>Pseudomonadati</taxon>
        <taxon>Pseudomonadota</taxon>
        <taxon>Betaproteobacteria</taxon>
        <taxon>Burkholderiales</taxon>
        <taxon>Sphaerotilaceae</taxon>
        <taxon>Roseateles</taxon>
    </lineage>
</organism>
<dbReference type="AlphaFoldDB" id="A0A840L272"/>
<dbReference type="InterPro" id="IPR029044">
    <property type="entry name" value="Nucleotide-diphossugar_trans"/>
</dbReference>
<evidence type="ECO:0000313" key="11">
    <source>
        <dbReference type="Proteomes" id="UP000562027"/>
    </source>
</evidence>
<evidence type="ECO:0000256" key="3">
    <source>
        <dbReference type="ARBA" id="ARBA00022723"/>
    </source>
</evidence>
<evidence type="ECO:0000256" key="7">
    <source>
        <dbReference type="ARBA" id="ARBA00023150"/>
    </source>
</evidence>
<name>A0A840L272_9BURK</name>
<dbReference type="HAMAP" id="MF_00316">
    <property type="entry name" value="MobA"/>
    <property type="match status" value="1"/>
</dbReference>
<proteinExistence type="inferred from homology"/>
<keyword evidence="2 8" id="KW-0808">Transferase</keyword>
<keyword evidence="5 8" id="KW-0460">Magnesium</keyword>
<evidence type="ECO:0000256" key="8">
    <source>
        <dbReference type="HAMAP-Rule" id="MF_00316"/>
    </source>
</evidence>
<comment type="subunit">
    <text evidence="8">Monomer.</text>
</comment>
<protein>
    <recommendedName>
        <fullName evidence="8">Molybdenum cofactor guanylyltransferase</fullName>
        <shortName evidence="8">MoCo guanylyltransferase</shortName>
        <ecNumber evidence="8">2.7.7.77</ecNumber>
    </recommendedName>
    <alternativeName>
        <fullName evidence="8">GTP:molybdopterin guanylyltransferase</fullName>
    </alternativeName>
    <alternativeName>
        <fullName evidence="8">Mo-MPT guanylyltransferase</fullName>
    </alternativeName>
    <alternativeName>
        <fullName evidence="8">Molybdopterin guanylyltransferase</fullName>
    </alternativeName>
    <alternativeName>
        <fullName evidence="8">Molybdopterin-guanine dinucleotide synthase</fullName>
        <shortName evidence="8">MGD synthase</shortName>
    </alternativeName>
</protein>
<dbReference type="Gene3D" id="3.90.550.10">
    <property type="entry name" value="Spore Coat Polysaccharide Biosynthesis Protein SpsA, Chain A"/>
    <property type="match status" value="1"/>
</dbReference>
<feature type="domain" description="MobA-like NTP transferase" evidence="9">
    <location>
        <begin position="12"/>
        <end position="175"/>
    </location>
</feature>
<comment type="similarity">
    <text evidence="8">Belongs to the MobA family.</text>
</comment>
<keyword evidence="6 8" id="KW-0342">GTP-binding</keyword>
<keyword evidence="7 8" id="KW-0501">Molybdenum cofactor biosynthesis</keyword>
<dbReference type="RefSeq" id="WP_184295853.1">
    <property type="nucleotide sequence ID" value="NZ_JACHLP010000001.1"/>
</dbReference>
<dbReference type="Proteomes" id="UP000562027">
    <property type="component" value="Unassembled WGS sequence"/>
</dbReference>
<evidence type="ECO:0000313" key="10">
    <source>
        <dbReference type="EMBL" id="MBB4842006.1"/>
    </source>
</evidence>
<evidence type="ECO:0000259" key="9">
    <source>
        <dbReference type="Pfam" id="PF12804"/>
    </source>
</evidence>
<comment type="cofactor">
    <cofactor evidence="8">
        <name>Mg(2+)</name>
        <dbReference type="ChEBI" id="CHEBI:18420"/>
    </cofactor>
</comment>
<gene>
    <name evidence="8" type="primary">mobA</name>
    <name evidence="10" type="ORF">HNP55_000501</name>
</gene>
<evidence type="ECO:0000256" key="5">
    <source>
        <dbReference type="ARBA" id="ARBA00022842"/>
    </source>
</evidence>
<dbReference type="GO" id="GO:1902758">
    <property type="term" value="P:bis(molybdopterin guanine dinucleotide)molybdenum biosynthetic process"/>
    <property type="evidence" value="ECO:0007669"/>
    <property type="project" value="TreeGrafter"/>
</dbReference>
<dbReference type="Pfam" id="PF12804">
    <property type="entry name" value="NTP_transf_3"/>
    <property type="match status" value="1"/>
</dbReference>
<keyword evidence="1 8" id="KW-0963">Cytoplasm</keyword>
<evidence type="ECO:0000256" key="2">
    <source>
        <dbReference type="ARBA" id="ARBA00022679"/>
    </source>
</evidence>
<accession>A0A840L272</accession>
<dbReference type="NCBIfam" id="TIGR02665">
    <property type="entry name" value="molyb_mobA"/>
    <property type="match status" value="1"/>
</dbReference>
<dbReference type="GO" id="GO:0005525">
    <property type="term" value="F:GTP binding"/>
    <property type="evidence" value="ECO:0007669"/>
    <property type="project" value="UniProtKB-UniRule"/>
</dbReference>
<keyword evidence="4 8" id="KW-0547">Nucleotide-binding</keyword>
<dbReference type="SUPFAM" id="SSF53448">
    <property type="entry name" value="Nucleotide-diphospho-sugar transferases"/>
    <property type="match status" value="1"/>
</dbReference>
<dbReference type="GO" id="GO:0005737">
    <property type="term" value="C:cytoplasm"/>
    <property type="evidence" value="ECO:0007669"/>
    <property type="project" value="UniProtKB-SubCell"/>
</dbReference>
<dbReference type="GO" id="GO:0046872">
    <property type="term" value="F:metal ion binding"/>
    <property type="evidence" value="ECO:0007669"/>
    <property type="project" value="UniProtKB-KW"/>
</dbReference>
<dbReference type="EMBL" id="JACHLP010000001">
    <property type="protein sequence ID" value="MBB4842006.1"/>
    <property type="molecule type" value="Genomic_DNA"/>
</dbReference>
<feature type="binding site" evidence="8">
    <location>
        <position position="104"/>
    </location>
    <ligand>
        <name>Mg(2+)</name>
        <dbReference type="ChEBI" id="CHEBI:18420"/>
    </ligand>
</feature>
<sequence>MTAAIASADITGLLLAGGRGSRMGGVDKGLQPLRGRPLFEWVLARLRPQVGPLLINANRNLPAYAAQGLPVLSDADDSFAGPLAGLLAGLQACETEWLLSAPCDTPMLPSDLAERLATAALAAGADLAVPLSVNAQDAAPGEPPRPQIQPVFCLLRASLKTSLAAYLQGGGRKIDTWLRAQNHVLVPFDAPGDAQAFFNANHLSELQALQTLLPDAPPS</sequence>
<evidence type="ECO:0000256" key="4">
    <source>
        <dbReference type="ARBA" id="ARBA00022741"/>
    </source>
</evidence>